<dbReference type="GO" id="GO:0016567">
    <property type="term" value="P:protein ubiquitination"/>
    <property type="evidence" value="ECO:0007669"/>
    <property type="project" value="InterPro"/>
</dbReference>
<dbReference type="InterPro" id="IPR002867">
    <property type="entry name" value="IBR_dom"/>
</dbReference>
<dbReference type="InterPro" id="IPR048962">
    <property type="entry name" value="ARIH1-like_UBL"/>
</dbReference>
<dbReference type="Gene3D" id="1.20.120.1750">
    <property type="match status" value="1"/>
</dbReference>
<dbReference type="Pfam" id="PF22191">
    <property type="entry name" value="IBR_1"/>
    <property type="match status" value="1"/>
</dbReference>
<evidence type="ECO:0000256" key="6">
    <source>
        <dbReference type="ARBA" id="ARBA00022771"/>
    </source>
</evidence>
<dbReference type="PROSITE" id="PS00518">
    <property type="entry name" value="ZF_RING_1"/>
    <property type="match status" value="2"/>
</dbReference>
<keyword evidence="6 9" id="KW-0863">Zinc-finger</keyword>
<keyword evidence="5" id="KW-0677">Repeat</keyword>
<protein>
    <recommendedName>
        <fullName evidence="2">RBR-type E3 ubiquitin transferase</fullName>
        <ecNumber evidence="2">2.3.2.31</ecNumber>
    </recommendedName>
</protein>
<dbReference type="SMART" id="SM00647">
    <property type="entry name" value="IBR"/>
    <property type="match status" value="2"/>
</dbReference>
<evidence type="ECO:0000256" key="2">
    <source>
        <dbReference type="ARBA" id="ARBA00012251"/>
    </source>
</evidence>
<dbReference type="InterPro" id="IPR045840">
    <property type="entry name" value="Ariadne"/>
</dbReference>
<keyword evidence="3" id="KW-0808">Transferase</keyword>
<dbReference type="PROSITE" id="PS50089">
    <property type="entry name" value="ZF_RING_2"/>
    <property type="match status" value="1"/>
</dbReference>
<evidence type="ECO:0000256" key="4">
    <source>
        <dbReference type="ARBA" id="ARBA00022723"/>
    </source>
</evidence>
<dbReference type="Proteomes" id="UP000018144">
    <property type="component" value="Unassembled WGS sequence"/>
</dbReference>
<keyword evidence="8" id="KW-0862">Zinc</keyword>
<comment type="catalytic activity">
    <reaction evidence="1">
        <text>[E2 ubiquitin-conjugating enzyme]-S-ubiquitinyl-L-cysteine + [acceptor protein]-L-lysine = [E2 ubiquitin-conjugating enzyme]-L-cysteine + [acceptor protein]-N(6)-ubiquitinyl-L-lysine.</text>
        <dbReference type="EC" id="2.3.2.31"/>
    </reaction>
</comment>
<dbReference type="OMA" id="HRFCMIC"/>
<dbReference type="CDD" id="cd16625">
    <property type="entry name" value="RING-HC_RBR_HEL2-like"/>
    <property type="match status" value="1"/>
</dbReference>
<evidence type="ECO:0000313" key="14">
    <source>
        <dbReference type="Proteomes" id="UP000018144"/>
    </source>
</evidence>
<dbReference type="Pfam" id="PF00097">
    <property type="entry name" value="zf-C3HC4"/>
    <property type="match status" value="1"/>
</dbReference>
<evidence type="ECO:0000259" key="12">
    <source>
        <dbReference type="PROSITE" id="PS51873"/>
    </source>
</evidence>
<dbReference type="GO" id="GO:0061630">
    <property type="term" value="F:ubiquitin protein ligase activity"/>
    <property type="evidence" value="ECO:0007669"/>
    <property type="project" value="UniProtKB-EC"/>
</dbReference>
<dbReference type="InterPro" id="IPR001841">
    <property type="entry name" value="Znf_RING"/>
</dbReference>
<evidence type="ECO:0000256" key="10">
    <source>
        <dbReference type="SAM" id="MobiDB-lite"/>
    </source>
</evidence>
<dbReference type="InterPro" id="IPR044066">
    <property type="entry name" value="TRIAD_supradom"/>
</dbReference>
<evidence type="ECO:0000313" key="13">
    <source>
        <dbReference type="EMBL" id="CCX31808.1"/>
    </source>
</evidence>
<dbReference type="EMBL" id="HF935650">
    <property type="protein sequence ID" value="CCX31808.1"/>
    <property type="molecule type" value="Genomic_DNA"/>
</dbReference>
<keyword evidence="4" id="KW-0479">Metal-binding</keyword>
<dbReference type="GO" id="GO:0008270">
    <property type="term" value="F:zinc ion binding"/>
    <property type="evidence" value="ECO:0007669"/>
    <property type="project" value="UniProtKB-KW"/>
</dbReference>
<feature type="compositionally biased region" description="Acidic residues" evidence="10">
    <location>
        <begin position="1"/>
        <end position="20"/>
    </location>
</feature>
<dbReference type="OrthoDB" id="10009520at2759"/>
<evidence type="ECO:0000256" key="9">
    <source>
        <dbReference type="PROSITE-ProRule" id="PRU00175"/>
    </source>
</evidence>
<dbReference type="eggNOG" id="KOG1815">
    <property type="taxonomic scope" value="Eukaryota"/>
</dbReference>
<dbReference type="Pfam" id="PF19422">
    <property type="entry name" value="Ariadne"/>
    <property type="match status" value="1"/>
</dbReference>
<dbReference type="PROSITE" id="PS51873">
    <property type="entry name" value="TRIAD"/>
    <property type="match status" value="1"/>
</dbReference>
<accession>U4LIR5</accession>
<feature type="domain" description="RING-type" evidence="11">
    <location>
        <begin position="139"/>
        <end position="185"/>
    </location>
</feature>
<dbReference type="EC" id="2.3.2.31" evidence="2"/>
<feature type="compositionally biased region" description="Acidic residues" evidence="10">
    <location>
        <begin position="29"/>
        <end position="43"/>
    </location>
</feature>
<dbReference type="PANTHER" id="PTHR11685">
    <property type="entry name" value="RBR FAMILY RING FINGER AND IBR DOMAIN-CONTAINING"/>
    <property type="match status" value="1"/>
</dbReference>
<dbReference type="FunFam" id="1.20.120.1750:FF:000007">
    <property type="entry name" value="RBR-type E3 ubiquitin transferase"/>
    <property type="match status" value="1"/>
</dbReference>
<dbReference type="AlphaFoldDB" id="U4LIR5"/>
<organism evidence="13 14">
    <name type="scientific">Pyronema omphalodes (strain CBS 100304)</name>
    <name type="common">Pyronema confluens</name>
    <dbReference type="NCBI Taxonomy" id="1076935"/>
    <lineage>
        <taxon>Eukaryota</taxon>
        <taxon>Fungi</taxon>
        <taxon>Dikarya</taxon>
        <taxon>Ascomycota</taxon>
        <taxon>Pezizomycotina</taxon>
        <taxon>Pezizomycetes</taxon>
        <taxon>Pezizales</taxon>
        <taxon>Pyronemataceae</taxon>
        <taxon>Pyronema</taxon>
    </lineage>
</organism>
<evidence type="ECO:0000256" key="1">
    <source>
        <dbReference type="ARBA" id="ARBA00001798"/>
    </source>
</evidence>
<evidence type="ECO:0000256" key="7">
    <source>
        <dbReference type="ARBA" id="ARBA00022786"/>
    </source>
</evidence>
<keyword evidence="7" id="KW-0833">Ubl conjugation pathway</keyword>
<dbReference type="SUPFAM" id="SSF57850">
    <property type="entry name" value="RING/U-box"/>
    <property type="match status" value="3"/>
</dbReference>
<reference evidence="13 14" key="1">
    <citation type="journal article" date="2013" name="PLoS Genet.">
        <title>The genome and development-dependent transcriptomes of Pyronema confluens: a window into fungal evolution.</title>
        <authorList>
            <person name="Traeger S."/>
            <person name="Altegoer F."/>
            <person name="Freitag M."/>
            <person name="Gabaldon T."/>
            <person name="Kempken F."/>
            <person name="Kumar A."/>
            <person name="Marcet-Houben M."/>
            <person name="Poggeler S."/>
            <person name="Stajich J.E."/>
            <person name="Nowrousian M."/>
        </authorList>
    </citation>
    <scope>NUCLEOTIDE SEQUENCE [LARGE SCALE GENOMIC DNA]</scope>
    <source>
        <strain evidence="14">CBS 100304</strain>
        <tissue evidence="13">Vegetative mycelium</tissue>
    </source>
</reference>
<keyword evidence="14" id="KW-1185">Reference proteome</keyword>
<dbReference type="InterPro" id="IPR017907">
    <property type="entry name" value="Znf_RING_CS"/>
</dbReference>
<sequence length="513" mass="59605">MSSDDEDFMSDTLSDDEYDNDSMGMLGETADESEYEEENDQFLEDTKFDKPQKKAYEVDFRALSANDVKSEQDKQINEVSSILGRSSEQCAILLRHFKWQKERLIEIYMDGPEQVLEESGLGQDYNISPRLEKVAGFECGICCDDEPGLDTYSMKCDHRYCASCYRQYLESKIKEEGEAARIQCPSEGCARIVDSKTIKLLVSSDAWYRYEELLNRTYVDDKQNLRWCPAPECEYAVDCPIRQNELHKVVPTVVCNCSHRFCFGCGLHDHQPCPCSLVKKWLKKCEDDSETANWISAHTKECPKCVSTIEKNGGCNHMTCRKCKHEFCWVCMGPWNEHGTSWYNCNRYEEKSGSEARDNQAKSRASLERYLHYYNRYANHDHSAKLDKDLYSKTEKKMTMLQSTSGMSWIEVQYLNQASAVLQECRQTLKWTYAFAFYLERNNNTYIFEDNQKDLEMAVEQLSELFEKPPDQLAQSKKEMMDKTAYVKSRRGILLEDTAVGLKNERWSFTVDV</sequence>
<feature type="domain" description="RING-type" evidence="12">
    <location>
        <begin position="135"/>
        <end position="349"/>
    </location>
</feature>
<dbReference type="CDD" id="cd20356">
    <property type="entry name" value="Rcat_RBR_HHARI-like"/>
    <property type="match status" value="1"/>
</dbReference>
<dbReference type="InterPro" id="IPR031127">
    <property type="entry name" value="E3_UB_ligase_RBR"/>
</dbReference>
<evidence type="ECO:0000259" key="11">
    <source>
        <dbReference type="PROSITE" id="PS50089"/>
    </source>
</evidence>
<feature type="region of interest" description="Disordered" evidence="10">
    <location>
        <begin position="1"/>
        <end position="48"/>
    </location>
</feature>
<dbReference type="Gene3D" id="3.30.40.10">
    <property type="entry name" value="Zinc/RING finger domain, C3HC4 (zinc finger)"/>
    <property type="match status" value="1"/>
</dbReference>
<dbReference type="Pfam" id="PF01485">
    <property type="entry name" value="IBR"/>
    <property type="match status" value="1"/>
</dbReference>
<name>U4LIR5_PYROM</name>
<gene>
    <name evidence="13" type="ORF">PCON_11452</name>
</gene>
<dbReference type="FunFam" id="3.30.40.10:FF:000019">
    <property type="entry name" value="RBR-type E3 ubiquitin transferase"/>
    <property type="match status" value="1"/>
</dbReference>
<evidence type="ECO:0000256" key="8">
    <source>
        <dbReference type="ARBA" id="ARBA00022833"/>
    </source>
</evidence>
<evidence type="ECO:0000256" key="5">
    <source>
        <dbReference type="ARBA" id="ARBA00022737"/>
    </source>
</evidence>
<dbReference type="InterPro" id="IPR013083">
    <property type="entry name" value="Znf_RING/FYVE/PHD"/>
</dbReference>
<evidence type="ECO:0000256" key="3">
    <source>
        <dbReference type="ARBA" id="ARBA00022679"/>
    </source>
</evidence>
<proteinExistence type="predicted"/>
<dbReference type="InterPro" id="IPR018957">
    <property type="entry name" value="Znf_C3HC4_RING-type"/>
</dbReference>
<dbReference type="Pfam" id="PF21235">
    <property type="entry name" value="UBA_ARI1"/>
    <property type="match status" value="1"/>
</dbReference>
<dbReference type="CDD" id="cd20346">
    <property type="entry name" value="BRcat_RBR_ANKIB1"/>
    <property type="match status" value="1"/>
</dbReference>
<dbReference type="STRING" id="1076935.U4LIR5"/>